<keyword evidence="2" id="KW-1185">Reference proteome</keyword>
<dbReference type="AlphaFoldDB" id="A0A8S3XNQ5"/>
<reference evidence="1" key="1">
    <citation type="submission" date="2021-04" db="EMBL/GenBank/DDBJ databases">
        <authorList>
            <person name="Tunstrom K."/>
        </authorList>
    </citation>
    <scope>NUCLEOTIDE SEQUENCE</scope>
</reference>
<gene>
    <name evidence="1" type="ORF">PAPOLLO_LOCUS20144</name>
</gene>
<proteinExistence type="predicted"/>
<evidence type="ECO:0000313" key="1">
    <source>
        <dbReference type="EMBL" id="CAG5033556.1"/>
    </source>
</evidence>
<comment type="caution">
    <text evidence="1">The sequence shown here is derived from an EMBL/GenBank/DDBJ whole genome shotgun (WGS) entry which is preliminary data.</text>
</comment>
<organism evidence="1 2">
    <name type="scientific">Parnassius apollo</name>
    <name type="common">Apollo butterfly</name>
    <name type="synonym">Papilio apollo</name>
    <dbReference type="NCBI Taxonomy" id="110799"/>
    <lineage>
        <taxon>Eukaryota</taxon>
        <taxon>Metazoa</taxon>
        <taxon>Ecdysozoa</taxon>
        <taxon>Arthropoda</taxon>
        <taxon>Hexapoda</taxon>
        <taxon>Insecta</taxon>
        <taxon>Pterygota</taxon>
        <taxon>Neoptera</taxon>
        <taxon>Endopterygota</taxon>
        <taxon>Lepidoptera</taxon>
        <taxon>Glossata</taxon>
        <taxon>Ditrysia</taxon>
        <taxon>Papilionoidea</taxon>
        <taxon>Papilionidae</taxon>
        <taxon>Parnassiinae</taxon>
        <taxon>Parnassini</taxon>
        <taxon>Parnassius</taxon>
        <taxon>Parnassius</taxon>
    </lineage>
</organism>
<sequence>MIDFCVENAFTPVVLSENKFVGATWLIQFKEIQSGGRGACDALPRDACAGGAAPARAALRGVCVVCRPPLSTPHLPCAACPPPYPLNYEHLHAQVSSPPNSVSKRSRCVPTINQLGSEDKSVLSKKIDKVTVPKKQFKENGPNKLSHLCFPPPKIVAEPPRCRQPSLFERLRSRPKSSCRRVRKLHSAVTNLTKCDNNKIDKHIISKTELQSVISEVLADAAKLNKILSDRNELKEAASGRIILEEQKREPIESGGIKLPVPAGVHTVKVQVTLH</sequence>
<dbReference type="Proteomes" id="UP000691718">
    <property type="component" value="Unassembled WGS sequence"/>
</dbReference>
<evidence type="ECO:0000313" key="2">
    <source>
        <dbReference type="Proteomes" id="UP000691718"/>
    </source>
</evidence>
<protein>
    <submittedName>
        <fullName evidence="1">(apollo) hypothetical protein</fullName>
    </submittedName>
</protein>
<dbReference type="OrthoDB" id="192402at2759"/>
<accession>A0A8S3XNQ5</accession>
<dbReference type="EMBL" id="CAJQZP010001255">
    <property type="protein sequence ID" value="CAG5033556.1"/>
    <property type="molecule type" value="Genomic_DNA"/>
</dbReference>
<name>A0A8S3XNQ5_PARAO</name>